<dbReference type="Proteomes" id="UP000886595">
    <property type="component" value="Unassembled WGS sequence"/>
</dbReference>
<organism evidence="2 3">
    <name type="scientific">Brassica carinata</name>
    <name type="common">Ethiopian mustard</name>
    <name type="synonym">Abyssinian cabbage</name>
    <dbReference type="NCBI Taxonomy" id="52824"/>
    <lineage>
        <taxon>Eukaryota</taxon>
        <taxon>Viridiplantae</taxon>
        <taxon>Streptophyta</taxon>
        <taxon>Embryophyta</taxon>
        <taxon>Tracheophyta</taxon>
        <taxon>Spermatophyta</taxon>
        <taxon>Magnoliopsida</taxon>
        <taxon>eudicotyledons</taxon>
        <taxon>Gunneridae</taxon>
        <taxon>Pentapetalae</taxon>
        <taxon>rosids</taxon>
        <taxon>malvids</taxon>
        <taxon>Brassicales</taxon>
        <taxon>Brassicaceae</taxon>
        <taxon>Brassiceae</taxon>
        <taxon>Brassica</taxon>
    </lineage>
</organism>
<evidence type="ECO:0000313" key="3">
    <source>
        <dbReference type="Proteomes" id="UP000886595"/>
    </source>
</evidence>
<sequence>MNSRRRNVSDDPQTTRRRSSRLSSDELLLSIPIDLVIEIFSRLPLKSIRWASVLRRSDLTELFLTKSLAHPQLLFVRRKESKVIFCSSSQPQNLVENLSPIAVDHHIAFPFERVYDISSSVNGYVSISDYRMLKRRKTPEFVGVICNPSTRQCFTLPKMKTKKKTAVRSFLGYDPIEKQHKVLAMIWQKDGAEMHQVLTLKGNGNMTWRFIECRIQHSFPGRECICINGVLYYNAKVSKGDNMILYFDVRSEKYIYVKFMERGMFHATLINFQGKLVSLMILEDPEKHEWSKHIFILPPTWKDLVGEKILYFVGVTATNEFVFSPSSSSDLYYVYYYNFDKETITRVQIQGIGAFERDKGSRALTFLDHVEHLKLM</sequence>
<evidence type="ECO:0000313" key="2">
    <source>
        <dbReference type="EMBL" id="KAG2327662.1"/>
    </source>
</evidence>
<name>A0A8X7WE60_BRACI</name>
<dbReference type="PANTHER" id="PTHR31111">
    <property type="entry name" value="BNAA05G37150D PROTEIN-RELATED"/>
    <property type="match status" value="1"/>
</dbReference>
<dbReference type="InterPro" id="IPR036047">
    <property type="entry name" value="F-box-like_dom_sf"/>
</dbReference>
<accession>A0A8X7WE60</accession>
<protein>
    <recommendedName>
        <fullName evidence="1">F-box associated beta-propeller type 3 domain-containing protein</fullName>
    </recommendedName>
</protein>
<dbReference type="EMBL" id="JAAMPC010000002">
    <property type="protein sequence ID" value="KAG2327662.1"/>
    <property type="molecule type" value="Genomic_DNA"/>
</dbReference>
<dbReference type="PANTHER" id="PTHR31111:SF109">
    <property type="entry name" value="F-BOX DOMAIN-CONTAINING PROTEIN"/>
    <property type="match status" value="1"/>
</dbReference>
<proteinExistence type="predicted"/>
<dbReference type="AlphaFoldDB" id="A0A8X7WE60"/>
<keyword evidence="3" id="KW-1185">Reference proteome</keyword>
<gene>
    <name evidence="2" type="ORF">Bca52824_010390</name>
</gene>
<evidence type="ECO:0000259" key="1">
    <source>
        <dbReference type="Pfam" id="PF08268"/>
    </source>
</evidence>
<dbReference type="InterPro" id="IPR017451">
    <property type="entry name" value="F-box-assoc_interact_dom"/>
</dbReference>
<reference evidence="2 3" key="1">
    <citation type="submission" date="2020-02" db="EMBL/GenBank/DDBJ databases">
        <authorList>
            <person name="Ma Q."/>
            <person name="Huang Y."/>
            <person name="Song X."/>
            <person name="Pei D."/>
        </authorList>
    </citation>
    <scope>NUCLEOTIDE SEQUENCE [LARGE SCALE GENOMIC DNA]</scope>
    <source>
        <strain evidence="2">Sxm20200214</strain>
        <tissue evidence="2">Leaf</tissue>
    </source>
</reference>
<dbReference type="NCBIfam" id="TIGR01640">
    <property type="entry name" value="F_box_assoc_1"/>
    <property type="match status" value="1"/>
</dbReference>
<dbReference type="Pfam" id="PF08268">
    <property type="entry name" value="FBA_3"/>
    <property type="match status" value="1"/>
</dbReference>
<dbReference type="OrthoDB" id="1052875at2759"/>
<comment type="caution">
    <text evidence="2">The sequence shown here is derived from an EMBL/GenBank/DDBJ whole genome shotgun (WGS) entry which is preliminary data.</text>
</comment>
<dbReference type="SUPFAM" id="SSF81383">
    <property type="entry name" value="F-box domain"/>
    <property type="match status" value="1"/>
</dbReference>
<dbReference type="InterPro" id="IPR013187">
    <property type="entry name" value="F-box-assoc_dom_typ3"/>
</dbReference>
<feature type="domain" description="F-box associated beta-propeller type 3" evidence="1">
    <location>
        <begin position="73"/>
        <end position="370"/>
    </location>
</feature>